<reference evidence="1 2" key="1">
    <citation type="submission" date="2016-07" db="EMBL/GenBank/DDBJ databases">
        <authorList>
            <person name="Jeong J.-J."/>
            <person name="Kim D.W."/>
            <person name="Sang M.K."/>
            <person name="Choi I.-G."/>
            <person name="Kim K.D."/>
        </authorList>
    </citation>
    <scope>NUCLEOTIDE SEQUENCE [LARGE SCALE GENOMIC DNA]</scope>
    <source>
        <strain evidence="1 2">UTM-3</strain>
    </source>
</reference>
<proteinExistence type="predicted"/>
<comment type="caution">
    <text evidence="1">The sequence shown here is derived from an EMBL/GenBank/DDBJ whole genome shotgun (WGS) entry which is preliminary data.</text>
</comment>
<organism evidence="1 2">
    <name type="scientific">Chryseobacterium artocarpi</name>
    <dbReference type="NCBI Taxonomy" id="1414727"/>
    <lineage>
        <taxon>Bacteria</taxon>
        <taxon>Pseudomonadati</taxon>
        <taxon>Bacteroidota</taxon>
        <taxon>Flavobacteriia</taxon>
        <taxon>Flavobacteriales</taxon>
        <taxon>Weeksellaceae</taxon>
        <taxon>Chryseobacterium group</taxon>
        <taxon>Chryseobacterium</taxon>
    </lineage>
</organism>
<evidence type="ECO:0000313" key="2">
    <source>
        <dbReference type="Proteomes" id="UP000092651"/>
    </source>
</evidence>
<protein>
    <submittedName>
        <fullName evidence="1">Uncharacterized protein</fullName>
    </submittedName>
</protein>
<dbReference type="AlphaFoldDB" id="A0A1B8ZL85"/>
<dbReference type="RefSeq" id="WP_065394548.1">
    <property type="nucleotide sequence ID" value="NZ_MAYH01000023.1"/>
</dbReference>
<dbReference type="Proteomes" id="UP000092651">
    <property type="component" value="Unassembled WGS sequence"/>
</dbReference>
<gene>
    <name evidence="1" type="ORF">BBI01_09330</name>
</gene>
<name>A0A1B8ZL85_9FLAO</name>
<evidence type="ECO:0000313" key="1">
    <source>
        <dbReference type="EMBL" id="OCA72324.1"/>
    </source>
</evidence>
<keyword evidence="2" id="KW-1185">Reference proteome</keyword>
<sequence>MHNGRYRAIDKAQQYEDDIQDLYGGAANFNSRQYTAIVDGLLVNGVADNVAVINGKNVAIEAKFVEDWNKSLRNPLDTKPWAIAEQNKMLIILRIIVMPQVNLS</sequence>
<accession>A0A1B8ZL85</accession>
<dbReference type="OrthoDB" id="9816400at2"/>
<dbReference type="EMBL" id="MAYH01000023">
    <property type="protein sequence ID" value="OCA72324.1"/>
    <property type="molecule type" value="Genomic_DNA"/>
</dbReference>